<sequence>QFDVVRRDFSREFYYDDQSLMRFLNEFKVLMVYSGIDLLQRLALGGDLFFCLEALKTIARPTTRAVVPTPVAAQDIGYGSTQSSWHPGLQAHDGPGVKLHAVGFILWGGIVACAQLYAETKPSSQDCAFVVRPWFRTKPGCALIEISGIGLCAAQDTANAVSDRLAKFDDDAVAYLILSHQAALHVPRALQSLRYLVGLKMKNVTLVQWDDAAALTQTHHPQVRFVFLVQFNATALPPGLLSNDFPALLLDIEVCVSTLSTVPSSLPSLWPPGMWLFLDHSNFTTVPDVLLEMDLAFLNLAFNRIHDVPAKTFTNPSLTLIGVSGNPISVLPEVSPALLAPLGLLALDATNLTVLPSWMDETFLTSAEVYLGDTPYCNALGDDEAARTISDQPRCHATTLAEARRESARASELYIELSQNKFRACWVLTLLIHSVCATFYAMVAVAYHYLPSTALFWSVVLYSLSIDVDKYTLIVVVHVLLSAVHAFSILTMTWRSHQHCTLTFQSPKTTTTTLHSVLPGPTETSVYSVRWYGACQERVIGYMSRCRDFLDRMTSEHAYVALRKNLHVTFHIALQSYQCYRMSWFLSRMRLQRIYTAMLVINCWTNPLIQFGINSTNCSRKIVHMRIVVDLLLDVMFVIVIPCALLHTYYGLFDPVRRDFAREFYYDDQSLIGFLNEFKLLLVSTTIDLLQRILLGSNLLFCLESLKGIVRSRPPTNAIRPMVDSHRIQVNSRAMSASHQWSRSSNATTACSFLNVAMKLNKICQMGLVSWGLIVACAHMYAETQPTSQDCGFAVRPWFRAKPGCALVEISGTNFSADHDSQAAVEQRLAMFDDDAVLCLILSHYAALYVPRNLRTLRNLVGLKIKNSTLVEWGEEAALTQTDHPRVRFLFLVQFTASGIPQGLLSGDFPRLLLDIEVCVSTISELPSSLPSVWPAGAWLFIDYSNLTEIPNVLLEMDVAFLQLANNHIRTVPSELFTNPALHWIGLPGNPITFVPDSFVEARTPLQLLSLDHTNVSTLPAWMDEAFVLSTEVYLGNTPYCDTLGDSNQTARTVNGQLRCRSQDDCRRLHQVSFSH</sequence>
<keyword evidence="6 11" id="KW-1133">Transmembrane helix</keyword>
<keyword evidence="9" id="KW-1015">Disulfide bond</keyword>
<reference evidence="12" key="1">
    <citation type="submission" date="2022-11" db="EMBL/GenBank/DDBJ databases">
        <authorList>
            <person name="Morgan W.R."/>
            <person name="Tartar A."/>
        </authorList>
    </citation>
    <scope>NUCLEOTIDE SEQUENCE</scope>
    <source>
        <strain evidence="12">ARSEF 373</strain>
    </source>
</reference>
<keyword evidence="4 11" id="KW-0812">Transmembrane</keyword>
<accession>A0AAV2Z018</accession>
<keyword evidence="7" id="KW-0406">Ion transport</keyword>
<evidence type="ECO:0000256" key="3">
    <source>
        <dbReference type="ARBA" id="ARBA00022475"/>
    </source>
</evidence>
<dbReference type="GO" id="GO:0034220">
    <property type="term" value="P:monoatomic ion transmembrane transport"/>
    <property type="evidence" value="ECO:0007669"/>
    <property type="project" value="UniProtKB-KW"/>
</dbReference>
<evidence type="ECO:0000256" key="8">
    <source>
        <dbReference type="ARBA" id="ARBA00023136"/>
    </source>
</evidence>
<evidence type="ECO:0000256" key="9">
    <source>
        <dbReference type="ARBA" id="ARBA00023157"/>
    </source>
</evidence>
<dbReference type="EMBL" id="DAKRPA010000096">
    <property type="protein sequence ID" value="DAZ98841.1"/>
    <property type="molecule type" value="Genomic_DNA"/>
</dbReference>
<evidence type="ECO:0000256" key="11">
    <source>
        <dbReference type="SAM" id="Phobius"/>
    </source>
</evidence>
<evidence type="ECO:0000256" key="4">
    <source>
        <dbReference type="ARBA" id="ARBA00022692"/>
    </source>
</evidence>
<evidence type="ECO:0000313" key="12">
    <source>
        <dbReference type="EMBL" id="DAZ98841.1"/>
    </source>
</evidence>
<comment type="caution">
    <text evidence="12">The sequence shown here is derived from an EMBL/GenBank/DDBJ whole genome shotgun (WGS) entry which is preliminary data.</text>
</comment>
<reference evidence="12" key="2">
    <citation type="journal article" date="2023" name="Microbiol Resour">
        <title>Decontamination and Annotation of the Draft Genome Sequence of the Oomycete Lagenidium giganteum ARSEF 373.</title>
        <authorList>
            <person name="Morgan W.R."/>
            <person name="Tartar A."/>
        </authorList>
    </citation>
    <scope>NUCLEOTIDE SEQUENCE</scope>
    <source>
        <strain evidence="12">ARSEF 373</strain>
    </source>
</reference>
<keyword evidence="5" id="KW-0732">Signal</keyword>
<dbReference type="PANTHER" id="PTHR46473">
    <property type="entry name" value="GH08155P"/>
    <property type="match status" value="1"/>
</dbReference>
<dbReference type="InterPro" id="IPR032675">
    <property type="entry name" value="LRR_dom_sf"/>
</dbReference>
<feature type="transmembrane region" description="Helical" evidence="11">
    <location>
        <begin position="470"/>
        <end position="490"/>
    </location>
</feature>
<keyword evidence="3" id="KW-1003">Cell membrane</keyword>
<evidence type="ECO:0000256" key="10">
    <source>
        <dbReference type="ARBA" id="ARBA00023303"/>
    </source>
</evidence>
<keyword evidence="13" id="KW-1185">Reference proteome</keyword>
<dbReference type="Proteomes" id="UP001146120">
    <property type="component" value="Unassembled WGS sequence"/>
</dbReference>
<keyword evidence="10" id="KW-0407">Ion channel</keyword>
<dbReference type="GO" id="GO:0005886">
    <property type="term" value="C:plasma membrane"/>
    <property type="evidence" value="ECO:0007669"/>
    <property type="project" value="UniProtKB-SubCell"/>
</dbReference>
<dbReference type="Gene3D" id="3.80.10.10">
    <property type="entry name" value="Ribonuclease Inhibitor"/>
    <property type="match status" value="2"/>
</dbReference>
<keyword evidence="2" id="KW-0813">Transport</keyword>
<dbReference type="InterPro" id="IPR051432">
    <property type="entry name" value="KCNMA1_auxiliary"/>
</dbReference>
<evidence type="ECO:0000313" key="13">
    <source>
        <dbReference type="Proteomes" id="UP001146120"/>
    </source>
</evidence>
<evidence type="ECO:0000256" key="1">
    <source>
        <dbReference type="ARBA" id="ARBA00004162"/>
    </source>
</evidence>
<evidence type="ECO:0008006" key="14">
    <source>
        <dbReference type="Google" id="ProtNLM"/>
    </source>
</evidence>
<evidence type="ECO:0000256" key="5">
    <source>
        <dbReference type="ARBA" id="ARBA00022729"/>
    </source>
</evidence>
<evidence type="ECO:0000256" key="6">
    <source>
        <dbReference type="ARBA" id="ARBA00022989"/>
    </source>
</evidence>
<keyword evidence="8 11" id="KW-0472">Membrane</keyword>
<feature type="transmembrane region" description="Helical" evidence="11">
    <location>
        <begin position="424"/>
        <end position="450"/>
    </location>
</feature>
<name>A0AAV2Z018_9STRA</name>
<organism evidence="12 13">
    <name type="scientific">Lagenidium giganteum</name>
    <dbReference type="NCBI Taxonomy" id="4803"/>
    <lineage>
        <taxon>Eukaryota</taxon>
        <taxon>Sar</taxon>
        <taxon>Stramenopiles</taxon>
        <taxon>Oomycota</taxon>
        <taxon>Peronosporomycetes</taxon>
        <taxon>Pythiales</taxon>
        <taxon>Pythiaceae</taxon>
    </lineage>
</organism>
<feature type="non-terminal residue" evidence="12">
    <location>
        <position position="1"/>
    </location>
</feature>
<dbReference type="AlphaFoldDB" id="A0AAV2Z018"/>
<gene>
    <name evidence="12" type="ORF">N0F65_000997</name>
</gene>
<evidence type="ECO:0000256" key="7">
    <source>
        <dbReference type="ARBA" id="ARBA00023065"/>
    </source>
</evidence>
<evidence type="ECO:0000256" key="2">
    <source>
        <dbReference type="ARBA" id="ARBA00022448"/>
    </source>
</evidence>
<proteinExistence type="predicted"/>
<protein>
    <recommendedName>
        <fullName evidence="14">Leucine-rich repeat domain-containing protein</fullName>
    </recommendedName>
</protein>
<feature type="transmembrane region" description="Helical" evidence="11">
    <location>
        <begin position="627"/>
        <end position="650"/>
    </location>
</feature>
<dbReference type="SUPFAM" id="SSF52058">
    <property type="entry name" value="L domain-like"/>
    <property type="match status" value="2"/>
</dbReference>
<dbReference type="PANTHER" id="PTHR46473:SF10">
    <property type="entry name" value="LD45603P-RELATED"/>
    <property type="match status" value="1"/>
</dbReference>
<comment type="subcellular location">
    <subcellularLocation>
        <location evidence="1">Cell membrane</location>
        <topology evidence="1">Single-pass membrane protein</topology>
    </subcellularLocation>
</comment>